<evidence type="ECO:0000256" key="8">
    <source>
        <dbReference type="ARBA" id="ARBA00023134"/>
    </source>
</evidence>
<evidence type="ECO:0000256" key="4">
    <source>
        <dbReference type="ARBA" id="ARBA00022723"/>
    </source>
</evidence>
<feature type="binding site" evidence="12">
    <location>
        <position position="27"/>
    </location>
    <ligand>
        <name>S-adenosyl-L-methionine</name>
        <dbReference type="ChEBI" id="CHEBI:59789"/>
    </ligand>
</feature>
<dbReference type="SFLD" id="SFLDS00029">
    <property type="entry name" value="Radical_SAM"/>
    <property type="match status" value="1"/>
</dbReference>
<dbReference type="OrthoDB" id="9763993at2"/>
<evidence type="ECO:0000256" key="2">
    <source>
        <dbReference type="ARBA" id="ARBA00022485"/>
    </source>
</evidence>
<feature type="binding site" evidence="12">
    <location>
        <position position="21"/>
    </location>
    <ligand>
        <name>[4Fe-4S] cluster</name>
        <dbReference type="ChEBI" id="CHEBI:49883"/>
        <label>1</label>
        <note>4Fe-4S-S-AdoMet</note>
    </ligand>
</feature>
<dbReference type="SFLD" id="SFLDG01386">
    <property type="entry name" value="main_SPASM_domain-containing"/>
    <property type="match status" value="1"/>
</dbReference>
<dbReference type="InterPro" id="IPR000385">
    <property type="entry name" value="MoaA_NifB_PqqE_Fe-S-bd_CS"/>
</dbReference>
<keyword evidence="3 12" id="KW-0949">S-adenosyl-L-methionine</keyword>
<feature type="domain" description="Radical SAM core" evidence="13">
    <location>
        <begin position="5"/>
        <end position="222"/>
    </location>
</feature>
<dbReference type="PANTHER" id="PTHR22960">
    <property type="entry name" value="MOLYBDOPTERIN COFACTOR SYNTHESIS PROTEIN A"/>
    <property type="match status" value="1"/>
</dbReference>
<feature type="binding site" evidence="12">
    <location>
        <position position="253"/>
    </location>
    <ligand>
        <name>[4Fe-4S] cluster</name>
        <dbReference type="ChEBI" id="CHEBI:49883"/>
        <label>2</label>
        <note>4Fe-4S-substrate</note>
    </ligand>
</feature>
<feature type="binding site" evidence="12">
    <location>
        <position position="68"/>
    </location>
    <ligand>
        <name>S-adenosyl-L-methionine</name>
        <dbReference type="ChEBI" id="CHEBI:59789"/>
    </ligand>
</feature>
<dbReference type="SFLD" id="SFLDG01067">
    <property type="entry name" value="SPASM/twitch_domain_containing"/>
    <property type="match status" value="1"/>
</dbReference>
<comment type="cofactor">
    <cofactor evidence="12">
        <name>[4Fe-4S] cluster</name>
        <dbReference type="ChEBI" id="CHEBI:49883"/>
    </cofactor>
    <text evidence="12">Binds 2 [4Fe-4S] clusters. Binds 1 [4Fe-4S] cluster coordinated with 3 cysteines and an exchangeable S-adenosyl-L-methionine and 1 [4Fe-4S] cluster coordinated with 3 cysteines and the GTP-derived substrate.</text>
</comment>
<dbReference type="Pfam" id="PF04055">
    <property type="entry name" value="Radical_SAM"/>
    <property type="match status" value="1"/>
</dbReference>
<gene>
    <name evidence="12" type="primary">moaA</name>
    <name evidence="14" type="ORF">ATO7_00960</name>
</gene>
<dbReference type="RefSeq" id="WP_083559048.1">
    <property type="nucleotide sequence ID" value="NZ_AQQV01000001.1"/>
</dbReference>
<evidence type="ECO:0000256" key="7">
    <source>
        <dbReference type="ARBA" id="ARBA00023014"/>
    </source>
</evidence>
<dbReference type="AlphaFoldDB" id="A0A1Y1SGF4"/>
<evidence type="ECO:0000256" key="11">
    <source>
        <dbReference type="ARBA" id="ARBA00048697"/>
    </source>
</evidence>
<dbReference type="SMART" id="SM00729">
    <property type="entry name" value="Elp3"/>
    <property type="match status" value="1"/>
</dbReference>
<name>A0A1Y1SGF4_9GAMM</name>
<comment type="caution">
    <text evidence="14">The sequence shown here is derived from an EMBL/GenBank/DDBJ whole genome shotgun (WGS) entry which is preliminary data.</text>
</comment>
<dbReference type="GO" id="GO:1904047">
    <property type="term" value="F:S-adenosyl-L-methionine binding"/>
    <property type="evidence" value="ECO:0007669"/>
    <property type="project" value="UniProtKB-UniRule"/>
</dbReference>
<evidence type="ECO:0000256" key="1">
    <source>
        <dbReference type="ARBA" id="ARBA00012167"/>
    </source>
</evidence>
<feature type="binding site" evidence="12">
    <location>
        <position position="270"/>
    </location>
    <ligand>
        <name>[4Fe-4S] cluster</name>
        <dbReference type="ChEBI" id="CHEBI:49883"/>
        <label>2</label>
        <note>4Fe-4S-substrate</note>
    </ligand>
</feature>
<evidence type="ECO:0000313" key="15">
    <source>
        <dbReference type="Proteomes" id="UP000192342"/>
    </source>
</evidence>
<keyword evidence="2 12" id="KW-0004">4Fe-4S</keyword>
<evidence type="ECO:0000256" key="3">
    <source>
        <dbReference type="ARBA" id="ARBA00022691"/>
    </source>
</evidence>
<dbReference type="InterPro" id="IPR050105">
    <property type="entry name" value="MoCo_biosynth_MoaA/MoaC"/>
</dbReference>
<feature type="binding site" evidence="12">
    <location>
        <position position="158"/>
    </location>
    <ligand>
        <name>GTP</name>
        <dbReference type="ChEBI" id="CHEBI:37565"/>
    </ligand>
</feature>
<comment type="pathway">
    <text evidence="12">Cofactor biosynthesis; molybdopterin biosynthesis.</text>
</comment>
<keyword evidence="5 12" id="KW-0547">Nucleotide-binding</keyword>
<dbReference type="CDD" id="cd01335">
    <property type="entry name" value="Radical_SAM"/>
    <property type="match status" value="1"/>
</dbReference>
<dbReference type="PROSITE" id="PS01305">
    <property type="entry name" value="MOAA_NIFB_PQQE"/>
    <property type="match status" value="1"/>
</dbReference>
<protein>
    <recommendedName>
        <fullName evidence="1 12">GTP 3',8-cyclase</fullName>
        <ecNumber evidence="1 12">4.1.99.22</ecNumber>
    </recommendedName>
    <alternativeName>
        <fullName evidence="12">Molybdenum cofactor biosynthesis protein A</fullName>
    </alternativeName>
</protein>
<comment type="similarity">
    <text evidence="12">Belongs to the radical SAM superfamily. MoaA family.</text>
</comment>
<dbReference type="Proteomes" id="UP000192342">
    <property type="component" value="Unassembled WGS sequence"/>
</dbReference>
<dbReference type="PROSITE" id="PS51918">
    <property type="entry name" value="RADICAL_SAM"/>
    <property type="match status" value="1"/>
</dbReference>
<comment type="catalytic activity">
    <reaction evidence="11 12">
        <text>GTP + AH2 + S-adenosyl-L-methionine = (8S)-3',8-cyclo-7,8-dihydroguanosine 5'-triphosphate + 5'-deoxyadenosine + L-methionine + A + H(+)</text>
        <dbReference type="Rhea" id="RHEA:49576"/>
        <dbReference type="ChEBI" id="CHEBI:13193"/>
        <dbReference type="ChEBI" id="CHEBI:15378"/>
        <dbReference type="ChEBI" id="CHEBI:17319"/>
        <dbReference type="ChEBI" id="CHEBI:17499"/>
        <dbReference type="ChEBI" id="CHEBI:37565"/>
        <dbReference type="ChEBI" id="CHEBI:57844"/>
        <dbReference type="ChEBI" id="CHEBI:59789"/>
        <dbReference type="ChEBI" id="CHEBI:131766"/>
        <dbReference type="EC" id="4.1.99.22"/>
    </reaction>
</comment>
<dbReference type="STRING" id="1317117.ATO7_00960"/>
<feature type="binding site" evidence="12">
    <location>
        <position position="256"/>
    </location>
    <ligand>
        <name>[4Fe-4S] cluster</name>
        <dbReference type="ChEBI" id="CHEBI:49883"/>
        <label>2</label>
        <note>4Fe-4S-substrate</note>
    </ligand>
</feature>
<dbReference type="EC" id="4.1.99.22" evidence="1 12"/>
<sequence>MLTDSFGRGHRKLRISITDRCNFRCPYCMPEKPRWMPAKALMSGDDIVAMARVFVTELGITNLRITGGEPLLRRDVVDIIAGLNTLRGEGLKRLSMTSNAAQLARHASALSQAGLQDINISLDSLNPDQFQRLSRGRYGPADVIAGIEAARSAGLGVKLNGVIIRGYNDDQILPLLNFAETHAVELRFIEFMPLDDEALWSRDRVVSAADILNTVGQFHAVEHLPEDGAPARRYRLASGQQFGIIATVTQPFCARCDRLRITADGRLYTCLFGREGTLLRGLEGPALNRAIHAAVGRKPAGYIAEPGYAERDVRMYHLGG</sequence>
<dbReference type="GO" id="GO:0005525">
    <property type="term" value="F:GTP binding"/>
    <property type="evidence" value="ECO:0007669"/>
    <property type="project" value="UniProtKB-UniRule"/>
</dbReference>
<keyword evidence="8 12" id="KW-0342">GTP-binding</keyword>
<accession>A0A1Y1SGF4</accession>
<dbReference type="UniPathway" id="UPA00344"/>
<dbReference type="PANTHER" id="PTHR22960:SF0">
    <property type="entry name" value="MOLYBDENUM COFACTOR BIOSYNTHESIS PROTEIN 1"/>
    <property type="match status" value="1"/>
</dbReference>
<keyword evidence="10 12" id="KW-0456">Lyase</keyword>
<feature type="binding site" evidence="12">
    <location>
        <position position="28"/>
    </location>
    <ligand>
        <name>[4Fe-4S] cluster</name>
        <dbReference type="ChEBI" id="CHEBI:49883"/>
        <label>1</label>
        <note>4Fe-4S-S-AdoMet</note>
    </ligand>
</feature>
<evidence type="ECO:0000259" key="13">
    <source>
        <dbReference type="PROSITE" id="PS51918"/>
    </source>
</evidence>
<dbReference type="EMBL" id="AQQV01000001">
    <property type="protein sequence ID" value="ORE88401.1"/>
    <property type="molecule type" value="Genomic_DNA"/>
</dbReference>
<feature type="binding site" evidence="12">
    <location>
        <position position="192"/>
    </location>
    <ligand>
        <name>S-adenosyl-L-methionine</name>
        <dbReference type="ChEBI" id="CHEBI:59789"/>
    </ligand>
</feature>
<evidence type="ECO:0000256" key="10">
    <source>
        <dbReference type="ARBA" id="ARBA00023239"/>
    </source>
</evidence>
<feature type="binding site" evidence="12">
    <location>
        <position position="97"/>
    </location>
    <ligand>
        <name>GTP</name>
        <dbReference type="ChEBI" id="CHEBI:37565"/>
    </ligand>
</feature>
<dbReference type="Gene3D" id="3.20.20.70">
    <property type="entry name" value="Aldolase class I"/>
    <property type="match status" value="1"/>
</dbReference>
<comment type="function">
    <text evidence="12">Catalyzes the cyclization of GTP to (8S)-3',8-cyclo-7,8-dihydroguanosine 5'-triphosphate.</text>
</comment>
<dbReference type="InterPro" id="IPR040064">
    <property type="entry name" value="MoaA-like"/>
</dbReference>
<dbReference type="GO" id="GO:0006777">
    <property type="term" value="P:Mo-molybdopterin cofactor biosynthetic process"/>
    <property type="evidence" value="ECO:0007669"/>
    <property type="project" value="UniProtKB-UniRule"/>
</dbReference>
<feature type="binding site" evidence="12">
    <location>
        <position position="25"/>
    </location>
    <ligand>
        <name>[4Fe-4S] cluster</name>
        <dbReference type="ChEBI" id="CHEBI:49883"/>
        <label>1</label>
        <note>4Fe-4S-S-AdoMet</note>
    </ligand>
</feature>
<dbReference type="GO" id="GO:0061798">
    <property type="term" value="F:GTP 3',8'-cyclase activity"/>
    <property type="evidence" value="ECO:0007669"/>
    <property type="project" value="UniProtKB-UniRule"/>
</dbReference>
<dbReference type="Pfam" id="PF06463">
    <property type="entry name" value="Mob_synth_C"/>
    <property type="match status" value="1"/>
</dbReference>
<keyword evidence="9 12" id="KW-0501">Molybdenum cofactor biosynthesis</keyword>
<dbReference type="GO" id="GO:0051539">
    <property type="term" value="F:4 iron, 4 sulfur cluster binding"/>
    <property type="evidence" value="ECO:0007669"/>
    <property type="project" value="UniProtKB-UniRule"/>
</dbReference>
<dbReference type="InterPro" id="IPR058240">
    <property type="entry name" value="rSAM_sf"/>
</dbReference>
<evidence type="ECO:0000313" key="14">
    <source>
        <dbReference type="EMBL" id="ORE88401.1"/>
    </source>
</evidence>
<feature type="binding site" evidence="12">
    <location>
        <position position="14"/>
    </location>
    <ligand>
        <name>GTP</name>
        <dbReference type="ChEBI" id="CHEBI:37565"/>
    </ligand>
</feature>
<dbReference type="InterPro" id="IPR007197">
    <property type="entry name" value="rSAM"/>
</dbReference>
<dbReference type="CDD" id="cd21117">
    <property type="entry name" value="Twitch_MoaA"/>
    <property type="match status" value="1"/>
</dbReference>
<keyword evidence="15" id="KW-1185">Reference proteome</keyword>
<dbReference type="SUPFAM" id="SSF102114">
    <property type="entry name" value="Radical SAM enzymes"/>
    <property type="match status" value="1"/>
</dbReference>
<evidence type="ECO:0000256" key="5">
    <source>
        <dbReference type="ARBA" id="ARBA00022741"/>
    </source>
</evidence>
<dbReference type="InterPro" id="IPR006638">
    <property type="entry name" value="Elp3/MiaA/NifB-like_rSAM"/>
</dbReference>
<feature type="binding site" evidence="12">
    <location>
        <position position="64"/>
    </location>
    <ligand>
        <name>GTP</name>
        <dbReference type="ChEBI" id="CHEBI:37565"/>
    </ligand>
</feature>
<keyword evidence="4 12" id="KW-0479">Metal-binding</keyword>
<proteinExistence type="inferred from homology"/>
<dbReference type="NCBIfam" id="TIGR02666">
    <property type="entry name" value="moaA"/>
    <property type="match status" value="1"/>
</dbReference>
<dbReference type="HAMAP" id="MF_01225_B">
    <property type="entry name" value="MoaA_B"/>
    <property type="match status" value="1"/>
</dbReference>
<feature type="binding site" evidence="12">
    <location>
        <position position="121"/>
    </location>
    <ligand>
        <name>S-adenosyl-L-methionine</name>
        <dbReference type="ChEBI" id="CHEBI:59789"/>
    </ligand>
</feature>
<feature type="binding site" evidence="12">
    <location>
        <begin position="258"/>
        <end position="260"/>
    </location>
    <ligand>
        <name>GTP</name>
        <dbReference type="ChEBI" id="CHEBI:37565"/>
    </ligand>
</feature>
<dbReference type="SFLD" id="SFLDG01383">
    <property type="entry name" value="cyclic_pyranopterin_phosphate"/>
    <property type="match status" value="1"/>
</dbReference>
<evidence type="ECO:0000256" key="9">
    <source>
        <dbReference type="ARBA" id="ARBA00023150"/>
    </source>
</evidence>
<reference evidence="14 15" key="1">
    <citation type="submission" date="2013-04" db="EMBL/GenBank/DDBJ databases">
        <title>Oceanococcus atlanticus 22II-S10r2 Genome Sequencing.</title>
        <authorList>
            <person name="Lai Q."/>
            <person name="Li G."/>
            <person name="Shao Z."/>
        </authorList>
    </citation>
    <scope>NUCLEOTIDE SEQUENCE [LARGE SCALE GENOMIC DNA]</scope>
    <source>
        <strain evidence="14 15">22II-S10r2</strain>
    </source>
</reference>
<dbReference type="GO" id="GO:0061799">
    <property type="term" value="F:cyclic pyranopterin monophosphate synthase activity"/>
    <property type="evidence" value="ECO:0007669"/>
    <property type="project" value="TreeGrafter"/>
</dbReference>
<dbReference type="GO" id="GO:0046872">
    <property type="term" value="F:metal ion binding"/>
    <property type="evidence" value="ECO:0007669"/>
    <property type="project" value="UniProtKB-KW"/>
</dbReference>
<keyword evidence="6 12" id="KW-0408">Iron</keyword>
<dbReference type="InterPro" id="IPR010505">
    <property type="entry name" value="MoaA_twitch"/>
</dbReference>
<dbReference type="InterPro" id="IPR013483">
    <property type="entry name" value="MoaA"/>
</dbReference>
<comment type="subunit">
    <text evidence="12">Monomer and homodimer.</text>
</comment>
<organism evidence="14 15">
    <name type="scientific">Oceanococcus atlanticus</name>
    <dbReference type="NCBI Taxonomy" id="1317117"/>
    <lineage>
        <taxon>Bacteria</taxon>
        <taxon>Pseudomonadati</taxon>
        <taxon>Pseudomonadota</taxon>
        <taxon>Gammaproteobacteria</taxon>
        <taxon>Chromatiales</taxon>
        <taxon>Oceanococcaceae</taxon>
        <taxon>Oceanococcus</taxon>
    </lineage>
</organism>
<evidence type="ECO:0000256" key="6">
    <source>
        <dbReference type="ARBA" id="ARBA00023004"/>
    </source>
</evidence>
<evidence type="ECO:0000256" key="12">
    <source>
        <dbReference type="HAMAP-Rule" id="MF_01225"/>
    </source>
</evidence>
<keyword evidence="7 12" id="KW-0411">Iron-sulfur</keyword>
<dbReference type="InterPro" id="IPR013785">
    <property type="entry name" value="Aldolase_TIM"/>
</dbReference>